<sequence length="63" mass="7215">MERKRAGKIYNDEFKKTIVDLYHAGNSVKDLSSEYGVSEVTIYKGVKAFTPVYSKNNKELLLQ</sequence>
<dbReference type="Proteomes" id="UP000253834">
    <property type="component" value="Chromosome"/>
</dbReference>
<accession>A0AA86LT69</accession>
<gene>
    <name evidence="1" type="ORF">CIB87_06680</name>
</gene>
<dbReference type="GO" id="GO:0004803">
    <property type="term" value="F:transposase activity"/>
    <property type="evidence" value="ECO:0007669"/>
    <property type="project" value="InterPro"/>
</dbReference>
<dbReference type="Pfam" id="PF01527">
    <property type="entry name" value="HTH_Tnp_1"/>
    <property type="match status" value="1"/>
</dbReference>
<evidence type="ECO:0008006" key="3">
    <source>
        <dbReference type="Google" id="ProtNLM"/>
    </source>
</evidence>
<protein>
    <recommendedName>
        <fullName evidence="3">Transposase</fullName>
    </recommendedName>
</protein>
<evidence type="ECO:0000313" key="1">
    <source>
        <dbReference type="EMBL" id="AXI28709.1"/>
    </source>
</evidence>
<evidence type="ECO:0000313" key="2">
    <source>
        <dbReference type="Proteomes" id="UP000253834"/>
    </source>
</evidence>
<dbReference type="EMBL" id="CP022674">
    <property type="protein sequence ID" value="AXI28709.1"/>
    <property type="molecule type" value="Genomic_DNA"/>
</dbReference>
<dbReference type="InterPro" id="IPR009057">
    <property type="entry name" value="Homeodomain-like_sf"/>
</dbReference>
<proteinExistence type="predicted"/>
<organism evidence="1 2">
    <name type="scientific">Priestia megaterium</name>
    <name type="common">Bacillus megaterium</name>
    <dbReference type="NCBI Taxonomy" id="1404"/>
    <lineage>
        <taxon>Bacteria</taxon>
        <taxon>Bacillati</taxon>
        <taxon>Bacillota</taxon>
        <taxon>Bacilli</taxon>
        <taxon>Bacillales</taxon>
        <taxon>Bacillaceae</taxon>
        <taxon>Priestia</taxon>
    </lineage>
</organism>
<dbReference type="GO" id="GO:0003677">
    <property type="term" value="F:DNA binding"/>
    <property type="evidence" value="ECO:0007669"/>
    <property type="project" value="InterPro"/>
</dbReference>
<dbReference type="AlphaFoldDB" id="A0AA86LT69"/>
<dbReference type="GO" id="GO:0006313">
    <property type="term" value="P:DNA transposition"/>
    <property type="evidence" value="ECO:0007669"/>
    <property type="project" value="InterPro"/>
</dbReference>
<dbReference type="SUPFAM" id="SSF46689">
    <property type="entry name" value="Homeodomain-like"/>
    <property type="match status" value="1"/>
</dbReference>
<dbReference type="InterPro" id="IPR002514">
    <property type="entry name" value="Transposase_8"/>
</dbReference>
<reference evidence="1 2" key="1">
    <citation type="submission" date="2017-07" db="EMBL/GenBank/DDBJ databases">
        <title>Isolation and development of strain Bacillus megaterium SR7 for enhanced growth and metabolite production under supercritical carbon dioxide.</title>
        <authorList>
            <person name="Freedman A.J.E."/>
            <person name="Peet K.C."/>
            <person name="Boock J.T."/>
            <person name="Penn K."/>
            <person name="Prather K.L.J."/>
            <person name="Thompson J.R."/>
        </authorList>
    </citation>
    <scope>NUCLEOTIDE SEQUENCE [LARGE SCALE GENOMIC DNA]</scope>
    <source>
        <strain evidence="1 2">SR7</strain>
    </source>
</reference>
<dbReference type="RefSeq" id="WP_114894935.1">
    <property type="nucleotide sequence ID" value="NZ_CP022674.1"/>
</dbReference>
<dbReference type="Gene3D" id="1.10.10.60">
    <property type="entry name" value="Homeodomain-like"/>
    <property type="match status" value="1"/>
</dbReference>
<name>A0AA86LT69_PRIMG</name>